<gene>
    <name evidence="3" type="ORF">CSC3H3_11650</name>
</gene>
<evidence type="ECO:0000313" key="3">
    <source>
        <dbReference type="EMBL" id="AUG53292.1"/>
    </source>
</evidence>
<protein>
    <recommendedName>
        <fullName evidence="2">Glycoside-hydrolase family GH114 TIM-barrel domain-containing protein</fullName>
    </recommendedName>
</protein>
<dbReference type="EMBL" id="CP024199">
    <property type="protein sequence ID" value="AUG53292.1"/>
    <property type="molecule type" value="Genomic_DNA"/>
</dbReference>
<dbReference type="RefSeq" id="WP_101284916.1">
    <property type="nucleotide sequence ID" value="NZ_CP024199.1"/>
</dbReference>
<proteinExistence type="predicted"/>
<dbReference type="InterPro" id="IPR004352">
    <property type="entry name" value="GH114_TIM-barrel"/>
</dbReference>
<reference evidence="3 4" key="1">
    <citation type="submission" date="2017-10" db="EMBL/GenBank/DDBJ databases">
        <title>Biodiversity and function of Thalassospira species in the particle-attached aromatic-hydrocarbon-degrading consortia from the surface seawater of the China South Sea.</title>
        <authorList>
            <person name="Dong C."/>
            <person name="Liu R."/>
            <person name="Shao Z."/>
        </authorList>
    </citation>
    <scope>NUCLEOTIDE SEQUENCE [LARGE SCALE GENOMIC DNA]</scope>
    <source>
        <strain evidence="3 4">CSC3H3</strain>
    </source>
</reference>
<dbReference type="InterPro" id="IPR013785">
    <property type="entry name" value="Aldolase_TIM"/>
</dbReference>
<dbReference type="InterPro" id="IPR017853">
    <property type="entry name" value="GH"/>
</dbReference>
<evidence type="ECO:0000256" key="1">
    <source>
        <dbReference type="SAM" id="MobiDB-lite"/>
    </source>
</evidence>
<dbReference type="PANTHER" id="PTHR35882">
    <property type="entry name" value="PELA"/>
    <property type="match status" value="1"/>
</dbReference>
<dbReference type="SUPFAM" id="SSF51445">
    <property type="entry name" value="(Trans)glycosidases"/>
    <property type="match status" value="1"/>
</dbReference>
<sequence length="390" mass="44570">MVFARLLRPTNMVRNTGNNGAPKRSFISDITFVALIAATITGIIPVRTNAQQLEPFIPPANSLANSPNVGDNKEDDDSKPKRDFAEDMRKMVISLSRWAKRERSDFSIIAMNGLDLTTFIEPGLFVTKSDAKPARNFIRALDGFLIEAPRYGRDGYNKETVEGEVKYDEQYLERLSDTGMRFFMLDYTDKIENIRKSRESVKDLNPLYYAAPPPDMQLAALAKVPSTPLNENPFIIDTIHKARNYAMVVDSAPFGNKDAYVDALANTNYDILIIDAFHRGTTPLTYDDIRKLRYKKIGTPRLLLAYIDVGRAQTYRYYWRNDWRAGSPDFISSASNTGRWGQENHVYYWDPQWQNIIFGNANSYVAGLMQLGFDGIVMDGIEDYRWWLDQ</sequence>
<keyword evidence="4" id="KW-1185">Reference proteome</keyword>
<dbReference type="Pfam" id="PF03537">
    <property type="entry name" value="Glyco_hydro_114"/>
    <property type="match status" value="1"/>
</dbReference>
<dbReference type="Proteomes" id="UP000233458">
    <property type="component" value="Chromosome"/>
</dbReference>
<dbReference type="Gene3D" id="3.20.20.70">
    <property type="entry name" value="Aldolase class I"/>
    <property type="match status" value="2"/>
</dbReference>
<evidence type="ECO:0000259" key="2">
    <source>
        <dbReference type="Pfam" id="PF03537"/>
    </source>
</evidence>
<name>A0ABN5FE66_9PROT</name>
<feature type="domain" description="Glycoside-hydrolase family GH114 TIM-barrel" evidence="2">
    <location>
        <begin position="270"/>
        <end position="384"/>
    </location>
</feature>
<dbReference type="PANTHER" id="PTHR35882:SF2">
    <property type="entry name" value="PELA"/>
    <property type="match status" value="1"/>
</dbReference>
<accession>A0ABN5FE66</accession>
<organism evidence="3 4">
    <name type="scientific">Thalassospira marina</name>
    <dbReference type="NCBI Taxonomy" id="2048283"/>
    <lineage>
        <taxon>Bacteria</taxon>
        <taxon>Pseudomonadati</taxon>
        <taxon>Pseudomonadota</taxon>
        <taxon>Alphaproteobacteria</taxon>
        <taxon>Rhodospirillales</taxon>
        <taxon>Thalassospiraceae</taxon>
        <taxon>Thalassospira</taxon>
    </lineage>
</organism>
<evidence type="ECO:0000313" key="4">
    <source>
        <dbReference type="Proteomes" id="UP000233458"/>
    </source>
</evidence>
<feature type="region of interest" description="Disordered" evidence="1">
    <location>
        <begin position="57"/>
        <end position="81"/>
    </location>
</feature>